<evidence type="ECO:0000313" key="2">
    <source>
        <dbReference type="Proteomes" id="UP001378592"/>
    </source>
</evidence>
<sequence length="66" mass="7867">MDYIHSVRIKSSKRLHFLQSIRRLGITGEGYKTANEYCNMRFKAIQVFTFGHKNRRLMNVSKGYRL</sequence>
<keyword evidence="2" id="KW-1185">Reference proteome</keyword>
<protein>
    <submittedName>
        <fullName evidence="1">Uncharacterized protein</fullName>
    </submittedName>
</protein>
<dbReference type="Proteomes" id="UP001378592">
    <property type="component" value="Unassembled WGS sequence"/>
</dbReference>
<dbReference type="EMBL" id="JAZDUA010000201">
    <property type="protein sequence ID" value="KAK7864522.1"/>
    <property type="molecule type" value="Genomic_DNA"/>
</dbReference>
<comment type="caution">
    <text evidence="1">The sequence shown here is derived from an EMBL/GenBank/DDBJ whole genome shotgun (WGS) entry which is preliminary data.</text>
</comment>
<dbReference type="AlphaFoldDB" id="A0AAN9Z6H3"/>
<proteinExistence type="predicted"/>
<reference evidence="1 2" key="1">
    <citation type="submission" date="2024-03" db="EMBL/GenBank/DDBJ databases">
        <title>The genome assembly and annotation of the cricket Gryllus longicercus Weissman &amp; Gray.</title>
        <authorList>
            <person name="Szrajer S."/>
            <person name="Gray D."/>
            <person name="Ylla G."/>
        </authorList>
    </citation>
    <scope>NUCLEOTIDE SEQUENCE [LARGE SCALE GENOMIC DNA]</scope>
    <source>
        <strain evidence="1">DAG 2021-001</strain>
        <tissue evidence="1">Whole body minus gut</tissue>
    </source>
</reference>
<gene>
    <name evidence="1" type="ORF">R5R35_003130</name>
</gene>
<organism evidence="1 2">
    <name type="scientific">Gryllus longicercus</name>
    <dbReference type="NCBI Taxonomy" id="2509291"/>
    <lineage>
        <taxon>Eukaryota</taxon>
        <taxon>Metazoa</taxon>
        <taxon>Ecdysozoa</taxon>
        <taxon>Arthropoda</taxon>
        <taxon>Hexapoda</taxon>
        <taxon>Insecta</taxon>
        <taxon>Pterygota</taxon>
        <taxon>Neoptera</taxon>
        <taxon>Polyneoptera</taxon>
        <taxon>Orthoptera</taxon>
        <taxon>Ensifera</taxon>
        <taxon>Gryllidea</taxon>
        <taxon>Grylloidea</taxon>
        <taxon>Gryllidae</taxon>
        <taxon>Gryllinae</taxon>
        <taxon>Gryllus</taxon>
    </lineage>
</organism>
<evidence type="ECO:0000313" key="1">
    <source>
        <dbReference type="EMBL" id="KAK7864522.1"/>
    </source>
</evidence>
<accession>A0AAN9Z6H3</accession>
<name>A0AAN9Z6H3_9ORTH</name>